<dbReference type="PANTHER" id="PTHR11895">
    <property type="entry name" value="TRANSAMIDASE"/>
    <property type="match status" value="1"/>
</dbReference>
<dbReference type="InterPro" id="IPR023631">
    <property type="entry name" value="Amidase_dom"/>
</dbReference>
<organism evidence="2 3">
    <name type="scientific">Kibdelosporangium banguiense</name>
    <dbReference type="NCBI Taxonomy" id="1365924"/>
    <lineage>
        <taxon>Bacteria</taxon>
        <taxon>Bacillati</taxon>
        <taxon>Actinomycetota</taxon>
        <taxon>Actinomycetes</taxon>
        <taxon>Pseudonocardiales</taxon>
        <taxon>Pseudonocardiaceae</taxon>
        <taxon>Kibdelosporangium</taxon>
    </lineage>
</organism>
<keyword evidence="2" id="KW-0378">Hydrolase</keyword>
<dbReference type="SUPFAM" id="SSF75304">
    <property type="entry name" value="Amidase signature (AS) enzymes"/>
    <property type="match status" value="1"/>
</dbReference>
<dbReference type="InterPro" id="IPR036928">
    <property type="entry name" value="AS_sf"/>
</dbReference>
<dbReference type="InterPro" id="IPR020556">
    <property type="entry name" value="Amidase_CS"/>
</dbReference>
<comment type="caution">
    <text evidence="2">The sequence shown here is derived from an EMBL/GenBank/DDBJ whole genome shotgun (WGS) entry which is preliminary data.</text>
</comment>
<name>A0ABS4TZB3_9PSEU</name>
<dbReference type="GO" id="GO:0004040">
    <property type="term" value="F:amidase activity"/>
    <property type="evidence" value="ECO:0007669"/>
    <property type="project" value="UniProtKB-EC"/>
</dbReference>
<dbReference type="PANTHER" id="PTHR11895:SF170">
    <property type="entry name" value="AMIDASE"/>
    <property type="match status" value="1"/>
</dbReference>
<dbReference type="Proteomes" id="UP001519332">
    <property type="component" value="Unassembled WGS sequence"/>
</dbReference>
<protein>
    <submittedName>
        <fullName evidence="2">Amidase</fullName>
        <ecNumber evidence="2">3.5.1.4</ecNumber>
    </submittedName>
</protein>
<evidence type="ECO:0000313" key="2">
    <source>
        <dbReference type="EMBL" id="MBP2329255.1"/>
    </source>
</evidence>
<dbReference type="RefSeq" id="WP_209646088.1">
    <property type="nucleotide sequence ID" value="NZ_JAGINW010000001.1"/>
</dbReference>
<proteinExistence type="predicted"/>
<dbReference type="EC" id="3.5.1.4" evidence="2"/>
<dbReference type="PROSITE" id="PS00571">
    <property type="entry name" value="AMIDASES"/>
    <property type="match status" value="1"/>
</dbReference>
<dbReference type="Gene3D" id="3.90.1300.10">
    <property type="entry name" value="Amidase signature (AS) domain"/>
    <property type="match status" value="1"/>
</dbReference>
<gene>
    <name evidence="2" type="ORF">JOF56_009640</name>
</gene>
<feature type="domain" description="Amidase" evidence="1">
    <location>
        <begin position="121"/>
        <end position="530"/>
    </location>
</feature>
<keyword evidence="3" id="KW-1185">Reference proteome</keyword>
<reference evidence="2 3" key="1">
    <citation type="submission" date="2021-03" db="EMBL/GenBank/DDBJ databases">
        <title>Sequencing the genomes of 1000 actinobacteria strains.</title>
        <authorList>
            <person name="Klenk H.-P."/>
        </authorList>
    </citation>
    <scope>NUCLEOTIDE SEQUENCE [LARGE SCALE GENOMIC DNA]</scope>
    <source>
        <strain evidence="2 3">DSM 46670</strain>
    </source>
</reference>
<dbReference type="Pfam" id="PF01425">
    <property type="entry name" value="Amidase"/>
    <property type="match status" value="1"/>
</dbReference>
<dbReference type="EMBL" id="JAGINW010000001">
    <property type="protein sequence ID" value="MBP2329255.1"/>
    <property type="molecule type" value="Genomic_DNA"/>
</dbReference>
<evidence type="ECO:0000259" key="1">
    <source>
        <dbReference type="Pfam" id="PF01425"/>
    </source>
</evidence>
<sequence>MKTGLSVPLRVCDPRPPGIFPNNTGGSPVFRREIATVFSAPSLKRIQQLADMLGVHLDEAEASIYREAAEEQLRAIHDFVRTPMDEQIPPVGFPGRTCGRIPTADEDPYDAWLWKCEFGGLQEGLLAGRTVGFKDHISVAGLPQTFASSAVDGLVSTCDATVVSRVLAAGGRVIGKNSMSGFMDDLKHPVNPHNPLHTTGGSSSGSAVAVAIGDVDISFGGDQGGSVRIPAAYCGVLGLKPTFGLISHFGAGFGFEPSLDHIGPLTSTVQDMARALESTAGFDSLDPRQGRDIPVKLEVLSALTTGVAGTRIGVLQEGFDEPVNPHVREGVLKAVQALRNEGAHVSTVSVPEHRSIGKIYAALALEGSRATVDTVFYGAGAKTYYPAPEITAMDQLWRDHLAEFPPRSIFSQLVAILSHQDFHGAAYAKAHNVRPAIVRAYDAAFAEVDILAMPTVRDVAPAIDEDPPGRLAAIEHDIRDRNWMSWPSTYNTKPANYTGHPALAIPCGKVDGLPISLQLVGRHGADALLLRAAYALQESVGFGSAVEPGA</sequence>
<evidence type="ECO:0000313" key="3">
    <source>
        <dbReference type="Proteomes" id="UP001519332"/>
    </source>
</evidence>
<accession>A0ABS4TZB3</accession>
<dbReference type="InterPro" id="IPR000120">
    <property type="entry name" value="Amidase"/>
</dbReference>